<accession>A0A0U3SD39</accession>
<evidence type="ECO:0000256" key="1">
    <source>
        <dbReference type="SAM" id="Phobius"/>
    </source>
</evidence>
<evidence type="ECO:0000313" key="3">
    <source>
        <dbReference type="Proteomes" id="UP000059542"/>
    </source>
</evidence>
<gene>
    <name evidence="2" type="ORF">AUC43_02500</name>
</gene>
<dbReference type="AlphaFoldDB" id="A0A0U3SD39"/>
<sequence length="85" mass="9237">MALRRTALFGQVISLSPTTENKETPIEDYWDISFLYTTGGALFPVIMFVTALVGAWPGPAGRRQVDCAMTAGLLAVLVFWLLATS</sequence>
<keyword evidence="1" id="KW-1133">Transmembrane helix</keyword>
<dbReference type="KEGG" id="hyg:AUC43_02500"/>
<dbReference type="EMBL" id="CP013909">
    <property type="protein sequence ID" value="ALW84068.1"/>
    <property type="molecule type" value="Genomic_DNA"/>
</dbReference>
<organism evidence="2 3">
    <name type="scientific">Hymenobacter sedentarius</name>
    <dbReference type="NCBI Taxonomy" id="1411621"/>
    <lineage>
        <taxon>Bacteria</taxon>
        <taxon>Pseudomonadati</taxon>
        <taxon>Bacteroidota</taxon>
        <taxon>Cytophagia</taxon>
        <taxon>Cytophagales</taxon>
        <taxon>Hymenobacteraceae</taxon>
        <taxon>Hymenobacter</taxon>
    </lineage>
</organism>
<keyword evidence="1" id="KW-0812">Transmembrane</keyword>
<proteinExistence type="predicted"/>
<feature type="transmembrane region" description="Helical" evidence="1">
    <location>
        <begin position="34"/>
        <end position="53"/>
    </location>
</feature>
<feature type="transmembrane region" description="Helical" evidence="1">
    <location>
        <begin position="65"/>
        <end position="83"/>
    </location>
</feature>
<reference evidence="2 3" key="1">
    <citation type="submission" date="2015-12" db="EMBL/GenBank/DDBJ databases">
        <authorList>
            <person name="Shamseldin A."/>
            <person name="Moawad H."/>
            <person name="Abd El-Rahim W.M."/>
            <person name="Sadowsky M.J."/>
        </authorList>
    </citation>
    <scope>NUCLEOTIDE SEQUENCE [LARGE SCALE GENOMIC DNA]</scope>
    <source>
        <strain evidence="2 3">DG5B</strain>
    </source>
</reference>
<keyword evidence="3" id="KW-1185">Reference proteome</keyword>
<dbReference type="Proteomes" id="UP000059542">
    <property type="component" value="Chromosome"/>
</dbReference>
<evidence type="ECO:0000313" key="2">
    <source>
        <dbReference type="EMBL" id="ALW84068.1"/>
    </source>
</evidence>
<name>A0A0U3SD39_9BACT</name>
<keyword evidence="1" id="KW-0472">Membrane</keyword>
<protein>
    <submittedName>
        <fullName evidence="2">Uncharacterized protein</fullName>
    </submittedName>
</protein>